<accession>A0ABW1NPT5</accession>
<dbReference type="Proteomes" id="UP001596137">
    <property type="component" value="Unassembled WGS sequence"/>
</dbReference>
<sequence>MKIYQPMLFVGLGGTGCLIGAELERRLRDELCGPDGRELLDRMPGQGFLPYQLPSCLQFVYADLNEAELLRLRTRVVPTPEHAPAGERTMNLVTDLVPRFDTYPEVARSLRMNAKELVSGWLPPAAGEPRVAPLVRGAGQLPTVGRTALFETLRHGLRPAMAPVSSAVGRISTSGGELAQLGGRLRTSCDVFVAFSVAGGTGSGIFYDYLHLVGHALEQAGLRAQIYPLVLMPSAFDEGLGGGRRATLNAGRALLDLFRLVDDQNGHAAGTELSNIGVTGDLYVRYPVEGEIRLRASTVQTAFLFGRTPGVDREDLHRSVVSLVMSLVGTDVDQHGDDHGRGFDRVYQSFADDFINRGVERETMAVSGIGNRGVSTSLVASMTVPVDDLADLVASRILARAVSELAVPPPGRAESNREALAAMFGATNIGPLRDREPLPFTEPPATDGAAAIYRVLATRVRGMEDNLKTLDHNLRTTVPQLVQEFDPRRGVEQMLGAHDPLRVGRILMGHPALADEADQIGFRGLLERRRSDPEGGQAVQPPVPQLRDRMSGLRKARWGDPEVQRVLQDQNGWYRTRARAIWHAAWGDQTVRWEHKLNRVIRELGELRDELMAHAQEDDARFARRARDLYRPRVGVTYLLPPRGEDLEYFYEQVTGRAVAQQIGLGRLRGNEGEAGLIGAIIGPDGWRRVFQISVEQSPAEARAYLRDQIKQAVKRLFRHRETGDRPLLPPMADLLAQAAGKDGPPVGEDDLTQFRQELAALLPSGFSPQGAGELKVLISYPAAAADAEVESYLYNHINLPKGGPRPEFRPADTDAIVVVQFRTSMGVTEVPELREVLHFWGQALRNEQDQDFLRWRQRLGYDFGYLVTTQEHRVRILQRLLCAMWNGYVEVERGNPDSPERIRVVLDRGEDAMVMSLGLTTFAGASSWGSLLRSYEEWTLTDDQTVRRDFAARLMRLLPDGLETTPVPPDPMFDLFWRVSEEQLKLLEIRMPALSEQGKKQAERLVELWGTTLEQALRAPFTGVANPVNNNLVDLVEAVRRWP</sequence>
<dbReference type="EMBL" id="JBHSRF010000050">
    <property type="protein sequence ID" value="MFC6084860.1"/>
    <property type="molecule type" value="Genomic_DNA"/>
</dbReference>
<dbReference type="InterPro" id="IPR025904">
    <property type="entry name" value="Tubulin-like"/>
</dbReference>
<reference evidence="2" key="1">
    <citation type="journal article" date="2019" name="Int. J. Syst. Evol. Microbiol.">
        <title>The Global Catalogue of Microorganisms (GCM) 10K type strain sequencing project: providing services to taxonomists for standard genome sequencing and annotation.</title>
        <authorList>
            <consortium name="The Broad Institute Genomics Platform"/>
            <consortium name="The Broad Institute Genome Sequencing Center for Infectious Disease"/>
            <person name="Wu L."/>
            <person name="Ma J."/>
        </authorList>
    </citation>
    <scope>NUCLEOTIDE SEQUENCE [LARGE SCALE GENOMIC DNA]</scope>
    <source>
        <strain evidence="2">JCM 30346</strain>
    </source>
</reference>
<keyword evidence="2" id="KW-1185">Reference proteome</keyword>
<proteinExistence type="predicted"/>
<dbReference type="PROSITE" id="PS51257">
    <property type="entry name" value="PROKAR_LIPOPROTEIN"/>
    <property type="match status" value="1"/>
</dbReference>
<dbReference type="RefSeq" id="WP_380758372.1">
    <property type="nucleotide sequence ID" value="NZ_JBHSRF010000050.1"/>
</dbReference>
<protein>
    <submittedName>
        <fullName evidence="1">Tubulin-like doman-containing protein</fullName>
    </submittedName>
</protein>
<dbReference type="InterPro" id="IPR036525">
    <property type="entry name" value="Tubulin/FtsZ_GTPase_sf"/>
</dbReference>
<evidence type="ECO:0000313" key="2">
    <source>
        <dbReference type="Proteomes" id="UP001596137"/>
    </source>
</evidence>
<organism evidence="1 2">
    <name type="scientific">Sphaerisporangium aureirubrum</name>
    <dbReference type="NCBI Taxonomy" id="1544736"/>
    <lineage>
        <taxon>Bacteria</taxon>
        <taxon>Bacillati</taxon>
        <taxon>Actinomycetota</taxon>
        <taxon>Actinomycetes</taxon>
        <taxon>Streptosporangiales</taxon>
        <taxon>Streptosporangiaceae</taxon>
        <taxon>Sphaerisporangium</taxon>
    </lineage>
</organism>
<name>A0ABW1NPT5_9ACTN</name>
<gene>
    <name evidence="1" type="ORF">ACFP1K_27110</name>
</gene>
<dbReference type="Gene3D" id="3.40.50.1440">
    <property type="entry name" value="Tubulin/FtsZ, GTPase domain"/>
    <property type="match status" value="1"/>
</dbReference>
<evidence type="ECO:0000313" key="1">
    <source>
        <dbReference type="EMBL" id="MFC6084860.1"/>
    </source>
</evidence>
<comment type="caution">
    <text evidence="1">The sequence shown here is derived from an EMBL/GenBank/DDBJ whole genome shotgun (WGS) entry which is preliminary data.</text>
</comment>
<dbReference type="Pfam" id="PF13809">
    <property type="entry name" value="Tubulin_2"/>
    <property type="match status" value="1"/>
</dbReference>